<dbReference type="OrthoDB" id="5331396at2759"/>
<protein>
    <submittedName>
        <fullName evidence="3">Uncharacterized protein</fullName>
    </submittedName>
</protein>
<reference evidence="3 4" key="1">
    <citation type="journal article" date="2017" name="Mycologia">
        <title>Bifiguratus adelaidae, gen. et sp. nov., a new member of Mucoromycotina in endophytic and soil-dwelling habitats.</title>
        <authorList>
            <person name="Torres-Cruz T.J."/>
            <person name="Billingsley Tobias T.L."/>
            <person name="Almatruk M."/>
            <person name="Hesse C."/>
            <person name="Kuske C.R."/>
            <person name="Desiro A."/>
            <person name="Benucci G.M."/>
            <person name="Bonito G."/>
            <person name="Stajich J.E."/>
            <person name="Dunlap C."/>
            <person name="Arnold A.E."/>
            <person name="Porras-Alfaro A."/>
        </authorList>
    </citation>
    <scope>NUCLEOTIDE SEQUENCE [LARGE SCALE GENOMIC DNA]</scope>
    <source>
        <strain evidence="3 4">AZ0501</strain>
    </source>
</reference>
<dbReference type="PANTHER" id="PTHR37849:SF1">
    <property type="entry name" value="YALI0E11605P"/>
    <property type="match status" value="1"/>
</dbReference>
<proteinExistence type="predicted"/>
<keyword evidence="4" id="KW-1185">Reference proteome</keyword>
<name>A0A261Y165_9FUNG</name>
<keyword evidence="2" id="KW-0812">Transmembrane</keyword>
<dbReference type="AlphaFoldDB" id="A0A261Y165"/>
<keyword evidence="1" id="KW-0175">Coiled coil</keyword>
<evidence type="ECO:0000256" key="1">
    <source>
        <dbReference type="SAM" id="Coils"/>
    </source>
</evidence>
<sequence length="147" mass="16698">MNVARIPRLVARSSHQIARHYATEVPRRPIGGFRGGLFGFILGVTLTGAVGYYYLLDEYHAASSLLLNSVEELQASTNRVRDYAKKIEGVEKQLQKLRDQTVTKDQLADLRTEAKKLYDSLNIEHLELKTHVWGLEQDVHKLSRPAQ</sequence>
<comment type="caution">
    <text evidence="3">The sequence shown here is derived from an EMBL/GenBank/DDBJ whole genome shotgun (WGS) entry which is preliminary data.</text>
</comment>
<evidence type="ECO:0000313" key="4">
    <source>
        <dbReference type="Proteomes" id="UP000242875"/>
    </source>
</evidence>
<dbReference type="PANTHER" id="PTHR37849">
    <property type="entry name" value="YALI0E11605P"/>
    <property type="match status" value="1"/>
</dbReference>
<keyword evidence="2" id="KW-0472">Membrane</keyword>
<accession>A0A261Y165</accession>
<evidence type="ECO:0000313" key="3">
    <source>
        <dbReference type="EMBL" id="OZJ04333.1"/>
    </source>
</evidence>
<feature type="coiled-coil region" evidence="1">
    <location>
        <begin position="73"/>
        <end position="100"/>
    </location>
</feature>
<gene>
    <name evidence="3" type="ORF">BZG36_02376</name>
</gene>
<organism evidence="3 4">
    <name type="scientific">Bifiguratus adelaidae</name>
    <dbReference type="NCBI Taxonomy" id="1938954"/>
    <lineage>
        <taxon>Eukaryota</taxon>
        <taxon>Fungi</taxon>
        <taxon>Fungi incertae sedis</taxon>
        <taxon>Mucoromycota</taxon>
        <taxon>Mucoromycotina</taxon>
        <taxon>Endogonomycetes</taxon>
        <taxon>Endogonales</taxon>
        <taxon>Endogonales incertae sedis</taxon>
        <taxon>Bifiguratus</taxon>
    </lineage>
</organism>
<feature type="transmembrane region" description="Helical" evidence="2">
    <location>
        <begin position="37"/>
        <end position="55"/>
    </location>
</feature>
<dbReference type="EMBL" id="MVBO01000044">
    <property type="protein sequence ID" value="OZJ04333.1"/>
    <property type="molecule type" value="Genomic_DNA"/>
</dbReference>
<keyword evidence="2" id="KW-1133">Transmembrane helix</keyword>
<evidence type="ECO:0000256" key="2">
    <source>
        <dbReference type="SAM" id="Phobius"/>
    </source>
</evidence>
<dbReference type="Proteomes" id="UP000242875">
    <property type="component" value="Unassembled WGS sequence"/>
</dbReference>